<dbReference type="RefSeq" id="WP_114471753.1">
    <property type="nucleotide sequence ID" value="NZ_QPJK01000012.1"/>
</dbReference>
<dbReference type="SUPFAM" id="SSF53850">
    <property type="entry name" value="Periplasmic binding protein-like II"/>
    <property type="match status" value="1"/>
</dbReference>
<dbReference type="InterPro" id="IPR005119">
    <property type="entry name" value="LysR_subst-bd"/>
</dbReference>
<dbReference type="PRINTS" id="PR00039">
    <property type="entry name" value="HTHLYSR"/>
</dbReference>
<dbReference type="PROSITE" id="PS50931">
    <property type="entry name" value="HTH_LYSR"/>
    <property type="match status" value="1"/>
</dbReference>
<dbReference type="InterPro" id="IPR000847">
    <property type="entry name" value="LysR_HTH_N"/>
</dbReference>
<evidence type="ECO:0000259" key="5">
    <source>
        <dbReference type="PROSITE" id="PS50931"/>
    </source>
</evidence>
<feature type="domain" description="HTH lysR-type" evidence="5">
    <location>
        <begin position="1"/>
        <end position="58"/>
    </location>
</feature>
<dbReference type="AlphaFoldDB" id="A0A368XCH3"/>
<keyword evidence="2" id="KW-0805">Transcription regulation</keyword>
<organism evidence="6 7">
    <name type="scientific">Pseudorhodoferax soli</name>
    <dbReference type="NCBI Taxonomy" id="545864"/>
    <lineage>
        <taxon>Bacteria</taxon>
        <taxon>Pseudomonadati</taxon>
        <taxon>Pseudomonadota</taxon>
        <taxon>Betaproteobacteria</taxon>
        <taxon>Burkholderiales</taxon>
        <taxon>Comamonadaceae</taxon>
    </lineage>
</organism>
<comment type="similarity">
    <text evidence="1">Belongs to the LysR transcriptional regulatory family.</text>
</comment>
<dbReference type="EMBL" id="QPJK01000012">
    <property type="protein sequence ID" value="RCW65661.1"/>
    <property type="molecule type" value="Genomic_DNA"/>
</dbReference>
<evidence type="ECO:0000313" key="6">
    <source>
        <dbReference type="EMBL" id="RCW65661.1"/>
    </source>
</evidence>
<sequence length="299" mass="31770">MHAKVLRYFAAVVRAGSIRKAAEQLHVVPSAVNRQILILEEELGAPLFERVRGTLKLTPVGEIVLEHARATLRAFDQVRERIAAVRGLQQGEVTLATTAGLASAFLPALVQRVRAEHPGLRLQLLDAPVSEVLRCVQAGDADLGLAYDVPDGAGLRVLSTSDWPIGAVLPPGHALARQPTVALSDCVGHPLILPAPALSLRALLDGAFALGAVRVAPVVESTSTALMRELVQRGVGIALLNRLDVADDCRSGALSFVPLRDALPRPQTLRLVCRAGADANPTTALLARYLVEGLEQLQT</sequence>
<dbReference type="InterPro" id="IPR050950">
    <property type="entry name" value="HTH-type_LysR_regulators"/>
</dbReference>
<reference evidence="6 7" key="1">
    <citation type="submission" date="2018-07" db="EMBL/GenBank/DDBJ databases">
        <title>Genomic Encyclopedia of Type Strains, Phase IV (KMG-IV): sequencing the most valuable type-strain genomes for metagenomic binning, comparative biology and taxonomic classification.</title>
        <authorList>
            <person name="Goeker M."/>
        </authorList>
    </citation>
    <scope>NUCLEOTIDE SEQUENCE [LARGE SCALE GENOMIC DNA]</scope>
    <source>
        <strain evidence="6 7">DSM 21634</strain>
    </source>
</reference>
<dbReference type="Gene3D" id="1.10.10.10">
    <property type="entry name" value="Winged helix-like DNA-binding domain superfamily/Winged helix DNA-binding domain"/>
    <property type="match status" value="1"/>
</dbReference>
<dbReference type="Gene3D" id="3.40.190.290">
    <property type="match status" value="1"/>
</dbReference>
<keyword evidence="7" id="KW-1185">Reference proteome</keyword>
<keyword evidence="3 6" id="KW-0238">DNA-binding</keyword>
<dbReference type="Proteomes" id="UP000252884">
    <property type="component" value="Unassembled WGS sequence"/>
</dbReference>
<dbReference type="GO" id="GO:0005829">
    <property type="term" value="C:cytosol"/>
    <property type="evidence" value="ECO:0007669"/>
    <property type="project" value="TreeGrafter"/>
</dbReference>
<dbReference type="GO" id="GO:0003677">
    <property type="term" value="F:DNA binding"/>
    <property type="evidence" value="ECO:0007669"/>
    <property type="project" value="UniProtKB-KW"/>
</dbReference>
<protein>
    <submittedName>
        <fullName evidence="6">DNA-binding transcriptional LysR family regulator</fullName>
    </submittedName>
</protein>
<dbReference type="InterPro" id="IPR036388">
    <property type="entry name" value="WH-like_DNA-bd_sf"/>
</dbReference>
<dbReference type="InterPro" id="IPR036390">
    <property type="entry name" value="WH_DNA-bd_sf"/>
</dbReference>
<evidence type="ECO:0000256" key="1">
    <source>
        <dbReference type="ARBA" id="ARBA00009437"/>
    </source>
</evidence>
<dbReference type="PANTHER" id="PTHR30419">
    <property type="entry name" value="HTH-TYPE TRANSCRIPTIONAL REGULATOR YBHD"/>
    <property type="match status" value="1"/>
</dbReference>
<proteinExistence type="inferred from homology"/>
<dbReference type="Pfam" id="PF03466">
    <property type="entry name" value="LysR_substrate"/>
    <property type="match status" value="1"/>
</dbReference>
<evidence type="ECO:0000256" key="3">
    <source>
        <dbReference type="ARBA" id="ARBA00023125"/>
    </source>
</evidence>
<name>A0A368XCH3_9BURK</name>
<evidence type="ECO:0000256" key="2">
    <source>
        <dbReference type="ARBA" id="ARBA00023015"/>
    </source>
</evidence>
<comment type="caution">
    <text evidence="6">The sequence shown here is derived from an EMBL/GenBank/DDBJ whole genome shotgun (WGS) entry which is preliminary data.</text>
</comment>
<evidence type="ECO:0000256" key="4">
    <source>
        <dbReference type="ARBA" id="ARBA00023163"/>
    </source>
</evidence>
<gene>
    <name evidence="6" type="ORF">DES41_112112</name>
</gene>
<dbReference type="OrthoDB" id="8839922at2"/>
<dbReference type="GO" id="GO:0003700">
    <property type="term" value="F:DNA-binding transcription factor activity"/>
    <property type="evidence" value="ECO:0007669"/>
    <property type="project" value="InterPro"/>
</dbReference>
<dbReference type="FunFam" id="1.10.10.10:FF:000001">
    <property type="entry name" value="LysR family transcriptional regulator"/>
    <property type="match status" value="1"/>
</dbReference>
<dbReference type="Pfam" id="PF00126">
    <property type="entry name" value="HTH_1"/>
    <property type="match status" value="1"/>
</dbReference>
<dbReference type="SUPFAM" id="SSF46785">
    <property type="entry name" value="Winged helix' DNA-binding domain"/>
    <property type="match status" value="1"/>
</dbReference>
<evidence type="ECO:0000313" key="7">
    <source>
        <dbReference type="Proteomes" id="UP000252884"/>
    </source>
</evidence>
<accession>A0A368XCH3</accession>
<keyword evidence="4" id="KW-0804">Transcription</keyword>
<dbReference type="PANTHER" id="PTHR30419:SF8">
    <property type="entry name" value="NITROGEN ASSIMILATION TRANSCRIPTIONAL ACTIVATOR-RELATED"/>
    <property type="match status" value="1"/>
</dbReference>